<dbReference type="EMBL" id="LNKA01000001">
    <property type="protein sequence ID" value="KTC65942.1"/>
    <property type="molecule type" value="Genomic_DNA"/>
</dbReference>
<evidence type="ECO:0000256" key="3">
    <source>
        <dbReference type="ARBA" id="ARBA00023235"/>
    </source>
</evidence>
<name>A0A0W0R4E8_9GAMM</name>
<dbReference type="AlphaFoldDB" id="A0A0W0R4E8"/>
<dbReference type="GO" id="GO:0000455">
    <property type="term" value="P:enzyme-directed rRNA pseudouridine synthesis"/>
    <property type="evidence" value="ECO:0007669"/>
    <property type="project" value="UniProtKB-ARBA"/>
</dbReference>
<dbReference type="KEGG" id="ladl:NCTC12735_01196"/>
<dbReference type="InterPro" id="IPR006225">
    <property type="entry name" value="PsdUridine_synth_RluC/D"/>
</dbReference>
<gene>
    <name evidence="11" type="primary">rluD</name>
    <name evidence="10" type="ORF">Lade_0600</name>
    <name evidence="11" type="ORF">NCTC12735_01196</name>
</gene>
<dbReference type="NCBIfam" id="NF008385">
    <property type="entry name" value="PRK11180.1"/>
    <property type="match status" value="1"/>
</dbReference>
<evidence type="ECO:0000256" key="2">
    <source>
        <dbReference type="ARBA" id="ARBA00022884"/>
    </source>
</evidence>
<dbReference type="GO" id="GO:0160140">
    <property type="term" value="F:23S rRNA pseudouridine(1911/1915/1917) synthase activity"/>
    <property type="evidence" value="ECO:0007669"/>
    <property type="project" value="UniProtKB-EC"/>
</dbReference>
<dbReference type="GO" id="GO:0003723">
    <property type="term" value="F:RNA binding"/>
    <property type="evidence" value="ECO:0007669"/>
    <property type="project" value="UniProtKB-KW"/>
</dbReference>
<evidence type="ECO:0000256" key="5">
    <source>
        <dbReference type="ARBA" id="ARBA00056072"/>
    </source>
</evidence>
<dbReference type="PATRIC" id="fig|45056.6.peg.622"/>
<accession>A0A0W0R4E8</accession>
<dbReference type="SUPFAM" id="SSF55174">
    <property type="entry name" value="Alpha-L RNA-binding motif"/>
    <property type="match status" value="1"/>
</dbReference>
<dbReference type="EMBL" id="LR134427">
    <property type="protein sequence ID" value="VEH85562.1"/>
    <property type="molecule type" value="Genomic_DNA"/>
</dbReference>
<dbReference type="SMART" id="SM00363">
    <property type="entry name" value="S4"/>
    <property type="match status" value="1"/>
</dbReference>
<dbReference type="STRING" id="45056.Lade_0600"/>
<evidence type="ECO:0000256" key="1">
    <source>
        <dbReference type="ARBA" id="ARBA00010876"/>
    </source>
</evidence>
<dbReference type="PROSITE" id="PS01129">
    <property type="entry name" value="PSI_RLU"/>
    <property type="match status" value="1"/>
</dbReference>
<dbReference type="InterPro" id="IPR050188">
    <property type="entry name" value="RluA_PseudoU_synthase"/>
</dbReference>
<dbReference type="FunFam" id="3.30.2350.10:FF:000006">
    <property type="entry name" value="Pseudouridine synthase"/>
    <property type="match status" value="1"/>
</dbReference>
<dbReference type="CDD" id="cd00165">
    <property type="entry name" value="S4"/>
    <property type="match status" value="1"/>
</dbReference>
<dbReference type="InterPro" id="IPR006224">
    <property type="entry name" value="PsdUridine_synth_RluA-like_CS"/>
</dbReference>
<dbReference type="EC" id="5.4.99.-" evidence="8"/>
<comment type="similarity">
    <text evidence="1 8">Belongs to the pseudouridine synthase RluA family.</text>
</comment>
<dbReference type="InterPro" id="IPR020103">
    <property type="entry name" value="PsdUridine_synth_cat_dom_sf"/>
</dbReference>
<dbReference type="RefSeq" id="WP_058461663.1">
    <property type="nucleotide sequence ID" value="NZ_CAAAHS010000004.1"/>
</dbReference>
<dbReference type="InterPro" id="IPR036986">
    <property type="entry name" value="S4_RNA-bd_sf"/>
</dbReference>
<keyword evidence="12" id="KW-1185">Reference proteome</keyword>
<feature type="active site" evidence="6">
    <location>
        <position position="138"/>
    </location>
</feature>
<keyword evidence="11" id="KW-0614">Plasmid</keyword>
<dbReference type="Proteomes" id="UP000281170">
    <property type="component" value="Plasmid 18"/>
</dbReference>
<dbReference type="Gene3D" id="3.30.2350.10">
    <property type="entry name" value="Pseudouridine synthase"/>
    <property type="match status" value="1"/>
</dbReference>
<evidence type="ECO:0000256" key="7">
    <source>
        <dbReference type="PROSITE-ProRule" id="PRU00182"/>
    </source>
</evidence>
<dbReference type="InterPro" id="IPR002942">
    <property type="entry name" value="S4_RNA-bd"/>
</dbReference>
<dbReference type="OrthoDB" id="9807829at2"/>
<dbReference type="Pfam" id="PF01479">
    <property type="entry name" value="S4"/>
    <property type="match status" value="1"/>
</dbReference>
<dbReference type="PANTHER" id="PTHR21600">
    <property type="entry name" value="MITOCHONDRIAL RNA PSEUDOURIDINE SYNTHASE"/>
    <property type="match status" value="1"/>
</dbReference>
<evidence type="ECO:0000256" key="8">
    <source>
        <dbReference type="RuleBase" id="RU362028"/>
    </source>
</evidence>
<evidence type="ECO:0000259" key="9">
    <source>
        <dbReference type="SMART" id="SM00363"/>
    </source>
</evidence>
<proteinExistence type="inferred from homology"/>
<keyword evidence="3 8" id="KW-0413">Isomerase</keyword>
<dbReference type="PROSITE" id="PS50889">
    <property type="entry name" value="S4"/>
    <property type="match status" value="1"/>
</dbReference>
<comment type="catalytic activity">
    <reaction evidence="4">
        <text>uridine(1911/1915/1917) in 23S rRNA = pseudouridine(1911/1915/1917) in 23S rRNA</text>
        <dbReference type="Rhea" id="RHEA:42524"/>
        <dbReference type="Rhea" id="RHEA-COMP:10097"/>
        <dbReference type="Rhea" id="RHEA-COMP:10098"/>
        <dbReference type="ChEBI" id="CHEBI:65314"/>
        <dbReference type="ChEBI" id="CHEBI:65315"/>
        <dbReference type="EC" id="5.4.99.23"/>
    </reaction>
</comment>
<evidence type="ECO:0000313" key="11">
    <source>
        <dbReference type="EMBL" id="VEH85562.1"/>
    </source>
</evidence>
<dbReference type="NCBIfam" id="TIGR00005">
    <property type="entry name" value="rluA_subfam"/>
    <property type="match status" value="1"/>
</dbReference>
<keyword evidence="2 7" id="KW-0694">RNA-binding</keyword>
<dbReference type="InterPro" id="IPR006145">
    <property type="entry name" value="PsdUridine_synth_RsuA/RluA"/>
</dbReference>
<reference evidence="10 12" key="1">
    <citation type="submission" date="2015-11" db="EMBL/GenBank/DDBJ databases">
        <title>Identification of large and diverse effector repertoires of 38 Legionella species.</title>
        <authorList>
            <person name="Burstein D."/>
            <person name="Amaro F."/>
            <person name="Zusman T."/>
            <person name="Lifshitz Z."/>
            <person name="Cohen O."/>
            <person name="Gilbert J.A."/>
            <person name="Pupko T."/>
            <person name="Shuman H.A."/>
            <person name="Segal G."/>
        </authorList>
    </citation>
    <scope>NUCLEOTIDE SEQUENCE [LARGE SCALE GENOMIC DNA]</scope>
    <source>
        <strain evidence="10 12">1762-AUS-E</strain>
    </source>
</reference>
<comment type="function">
    <text evidence="5">Responsible for synthesis of pseudouridine from uracil at positions 1911, 1915 and 1917 in 23S ribosomal RNA.</text>
</comment>
<dbReference type="Pfam" id="PF00849">
    <property type="entry name" value="PseudoU_synth_2"/>
    <property type="match status" value="1"/>
</dbReference>
<evidence type="ECO:0000313" key="12">
    <source>
        <dbReference type="Proteomes" id="UP000054859"/>
    </source>
</evidence>
<dbReference type="PANTHER" id="PTHR21600:SF44">
    <property type="entry name" value="RIBOSOMAL LARGE SUBUNIT PSEUDOURIDINE SYNTHASE D"/>
    <property type="match status" value="1"/>
</dbReference>
<protein>
    <recommendedName>
        <fullName evidence="8">Pseudouridine synthase</fullName>
        <ecNumber evidence="8">5.4.99.-</ecNumber>
    </recommendedName>
</protein>
<geneLocation type="plasmid" evidence="11 13">
    <name>18</name>
</geneLocation>
<evidence type="ECO:0000313" key="13">
    <source>
        <dbReference type="Proteomes" id="UP000281170"/>
    </source>
</evidence>
<dbReference type="CDD" id="cd02869">
    <property type="entry name" value="PseudoU_synth_RluA_like"/>
    <property type="match status" value="1"/>
</dbReference>
<evidence type="ECO:0000256" key="6">
    <source>
        <dbReference type="PIRSR" id="PIRSR606225-1"/>
    </source>
</evidence>
<organism evidence="10 12">
    <name type="scientific">Legionella adelaidensis</name>
    <dbReference type="NCBI Taxonomy" id="45056"/>
    <lineage>
        <taxon>Bacteria</taxon>
        <taxon>Pseudomonadati</taxon>
        <taxon>Pseudomonadota</taxon>
        <taxon>Gammaproteobacteria</taxon>
        <taxon>Legionellales</taxon>
        <taxon>Legionellaceae</taxon>
        <taxon>Legionella</taxon>
    </lineage>
</organism>
<dbReference type="SUPFAM" id="SSF55120">
    <property type="entry name" value="Pseudouridine synthase"/>
    <property type="match status" value="1"/>
</dbReference>
<sequence length="320" mass="36475">MTKLIEHQLTIPILQEGKRVDAVLAELFPEYSRSQLSSWLKAGFITINKRVYKPKEKVFGGENLEIKIIPQVEESSLGEDIPLAIIYEDEHLIIINKPAGLVVHPGAGNLQHTLVNALIHHNPDLQQLPRAGIIHRLDKDTTGLLIVAKTLHAHTQLIRQMQAREIQRHYLALVNGHVISGKRIETFFGRHPKNRLKMAVCNHGKEAITEFSIRKHYNSFTLLDVKLFTGRTHQIRVHLSHINYPIVGDSLYGGRLRIPPQATDQLKQMLQQFKRQALHAYHLSFTHPISKQELTFSAPIPDDFQLLLNLLDAYCENISC</sequence>
<evidence type="ECO:0000313" key="10">
    <source>
        <dbReference type="EMBL" id="KTC65942.1"/>
    </source>
</evidence>
<dbReference type="Gene3D" id="3.10.290.10">
    <property type="entry name" value="RNA-binding S4 domain"/>
    <property type="match status" value="1"/>
</dbReference>
<feature type="domain" description="RNA-binding S4" evidence="9">
    <location>
        <begin position="18"/>
        <end position="82"/>
    </location>
</feature>
<evidence type="ECO:0000256" key="4">
    <source>
        <dbReference type="ARBA" id="ARBA00036882"/>
    </source>
</evidence>
<reference evidence="11 13" key="2">
    <citation type="submission" date="2018-12" db="EMBL/GenBank/DDBJ databases">
        <authorList>
            <consortium name="Pathogen Informatics"/>
        </authorList>
    </citation>
    <scope>NUCLEOTIDE SEQUENCE [LARGE SCALE GENOMIC DNA]</scope>
    <source>
        <strain evidence="11 13">NCTC12735</strain>
        <plasmid evidence="13">18</plasmid>
    </source>
</reference>
<comment type="catalytic activity">
    <reaction evidence="8">
        <text>a uridine in RNA = a pseudouridine in RNA</text>
        <dbReference type="Rhea" id="RHEA:48348"/>
        <dbReference type="Rhea" id="RHEA-COMP:12068"/>
        <dbReference type="Rhea" id="RHEA-COMP:12069"/>
        <dbReference type="ChEBI" id="CHEBI:65314"/>
        <dbReference type="ChEBI" id="CHEBI:65315"/>
    </reaction>
</comment>
<dbReference type="Proteomes" id="UP000054859">
    <property type="component" value="Unassembled WGS sequence"/>
</dbReference>